<evidence type="ECO:0000313" key="1">
    <source>
        <dbReference type="Ensembl" id="ENSMAMP00000034712.2"/>
    </source>
</evidence>
<dbReference type="InParanoid" id="A0A3Q3NDU2"/>
<evidence type="ECO:0000313" key="2">
    <source>
        <dbReference type="Proteomes" id="UP000261640"/>
    </source>
</evidence>
<reference evidence="1" key="1">
    <citation type="submission" date="2025-08" db="UniProtKB">
        <authorList>
            <consortium name="Ensembl"/>
        </authorList>
    </citation>
    <scope>IDENTIFICATION</scope>
</reference>
<reference evidence="1" key="2">
    <citation type="submission" date="2025-09" db="UniProtKB">
        <authorList>
            <consortium name="Ensembl"/>
        </authorList>
    </citation>
    <scope>IDENTIFICATION</scope>
</reference>
<organism evidence="1 2">
    <name type="scientific">Mastacembelus armatus</name>
    <name type="common">zig-zag eel</name>
    <dbReference type="NCBI Taxonomy" id="205130"/>
    <lineage>
        <taxon>Eukaryota</taxon>
        <taxon>Metazoa</taxon>
        <taxon>Chordata</taxon>
        <taxon>Craniata</taxon>
        <taxon>Vertebrata</taxon>
        <taxon>Euteleostomi</taxon>
        <taxon>Actinopterygii</taxon>
        <taxon>Neopterygii</taxon>
        <taxon>Teleostei</taxon>
        <taxon>Neoteleostei</taxon>
        <taxon>Acanthomorphata</taxon>
        <taxon>Anabantaria</taxon>
        <taxon>Synbranchiformes</taxon>
        <taxon>Mastacembelidae</taxon>
        <taxon>Mastacembelus</taxon>
    </lineage>
</organism>
<name>A0A3Q3NDU2_9TELE</name>
<dbReference type="AlphaFoldDB" id="A0A3Q3NDU2"/>
<sequence length="56" mass="6209">TSTEPHYLSLLLGSGPHRYNKTSTLGVHMNRLQQFAGGEVTGRWIGFTVNLCVFIC</sequence>
<accession>A0A3Q3NDU2</accession>
<dbReference type="Proteomes" id="UP000261640">
    <property type="component" value="Unplaced"/>
</dbReference>
<dbReference type="Ensembl" id="ENSMAMT00000035605.2">
    <property type="protein sequence ID" value="ENSMAMP00000034712.2"/>
    <property type="gene ID" value="ENSMAMG00000023310.2"/>
</dbReference>
<protein>
    <submittedName>
        <fullName evidence="1">Uncharacterized protein</fullName>
    </submittedName>
</protein>
<keyword evidence="2" id="KW-1185">Reference proteome</keyword>
<proteinExistence type="predicted"/>